<dbReference type="PRINTS" id="PR01651">
    <property type="entry name" value="SECGEXPORT"/>
</dbReference>
<organism evidence="12 13">
    <name type="scientific">Candidatus Pantoea edessiphila</name>
    <dbReference type="NCBI Taxonomy" id="2044610"/>
    <lineage>
        <taxon>Bacteria</taxon>
        <taxon>Pseudomonadati</taxon>
        <taxon>Pseudomonadota</taxon>
        <taxon>Gammaproteobacteria</taxon>
        <taxon>Enterobacterales</taxon>
        <taxon>Erwiniaceae</taxon>
        <taxon>Pantoea</taxon>
    </lineage>
</organism>
<dbReference type="Proteomes" id="UP000296153">
    <property type="component" value="Unassembled WGS sequence"/>
</dbReference>
<dbReference type="Pfam" id="PF03840">
    <property type="entry name" value="SecG"/>
    <property type="match status" value="1"/>
</dbReference>
<keyword evidence="4 11" id="KW-0813">Transport</keyword>
<comment type="caution">
    <text evidence="11">Lacks conserved residue(s) required for the propagation of feature annotation.</text>
</comment>
<dbReference type="GO" id="GO:0015450">
    <property type="term" value="F:protein-transporting ATPase activity"/>
    <property type="evidence" value="ECO:0007669"/>
    <property type="project" value="UniProtKB-UniRule"/>
</dbReference>
<keyword evidence="5 11" id="KW-1003">Cell membrane</keyword>
<dbReference type="EMBL" id="PDKT01000002">
    <property type="protein sequence ID" value="PPI87930.1"/>
    <property type="molecule type" value="Genomic_DNA"/>
</dbReference>
<evidence type="ECO:0000256" key="4">
    <source>
        <dbReference type="ARBA" id="ARBA00022448"/>
    </source>
</evidence>
<dbReference type="InterPro" id="IPR004692">
    <property type="entry name" value="SecG"/>
</dbReference>
<reference evidence="12 13" key="1">
    <citation type="journal article" date="2018" name="Genome Biol. Evol.">
        <title>Cladogenesis and Genomic Streamlining in Extracellular Endosymbionts of Tropical Stink Bugs.</title>
        <authorList>
            <person name="Otero-Bravo A."/>
            <person name="Goffredi S."/>
            <person name="Sabree Z.L."/>
        </authorList>
    </citation>
    <scope>NUCLEOTIDE SEQUENCE [LARGE SCALE GENOMIC DNA]</scope>
    <source>
        <strain evidence="12 13">SoEE</strain>
    </source>
</reference>
<comment type="caution">
    <text evidence="12">The sequence shown here is derived from an EMBL/GenBank/DDBJ whole genome shotgun (WGS) entry which is preliminary data.</text>
</comment>
<evidence type="ECO:0000256" key="5">
    <source>
        <dbReference type="ARBA" id="ARBA00022475"/>
    </source>
</evidence>
<evidence type="ECO:0000256" key="9">
    <source>
        <dbReference type="ARBA" id="ARBA00023010"/>
    </source>
</evidence>
<comment type="function">
    <text evidence="11">Involved in protein export. Participates in an early event of protein translocation.</text>
</comment>
<evidence type="ECO:0000256" key="3">
    <source>
        <dbReference type="ARBA" id="ARBA00017876"/>
    </source>
</evidence>
<evidence type="ECO:0000256" key="1">
    <source>
        <dbReference type="ARBA" id="ARBA00004651"/>
    </source>
</evidence>
<dbReference type="GO" id="GO:0009306">
    <property type="term" value="P:protein secretion"/>
    <property type="evidence" value="ECO:0007669"/>
    <property type="project" value="UniProtKB-UniRule"/>
</dbReference>
<comment type="subcellular location">
    <subcellularLocation>
        <location evidence="1 11">Cell membrane</location>
        <topology evidence="1 11">Multi-pass membrane protein</topology>
    </subcellularLocation>
</comment>
<evidence type="ECO:0000256" key="11">
    <source>
        <dbReference type="RuleBase" id="RU365087"/>
    </source>
</evidence>
<evidence type="ECO:0000256" key="10">
    <source>
        <dbReference type="ARBA" id="ARBA00023136"/>
    </source>
</evidence>
<keyword evidence="8 11" id="KW-1133">Transmembrane helix</keyword>
<protein>
    <recommendedName>
        <fullName evidence="3 11">Protein-export membrane protein SecG</fullName>
    </recommendedName>
</protein>
<sequence>MYLSLLIFFFTISITFISLVMFQQSKGAGIETSFNSSTSDIIFNSITSNSSLNKVISILAALFFLISLILSNWNSNNILSKNEWENLSAPVKSQNIKIHHSSIKK</sequence>
<dbReference type="PANTHER" id="PTHR34182">
    <property type="entry name" value="PROTEIN-EXPORT MEMBRANE PROTEIN SECG"/>
    <property type="match status" value="1"/>
</dbReference>
<dbReference type="GO" id="GO:0043952">
    <property type="term" value="P:protein transport by the Sec complex"/>
    <property type="evidence" value="ECO:0007669"/>
    <property type="project" value="TreeGrafter"/>
</dbReference>
<evidence type="ECO:0000256" key="6">
    <source>
        <dbReference type="ARBA" id="ARBA00022692"/>
    </source>
</evidence>
<accession>A0A2P5T051</accession>
<evidence type="ECO:0000256" key="7">
    <source>
        <dbReference type="ARBA" id="ARBA00022927"/>
    </source>
</evidence>
<dbReference type="RefSeq" id="WP_136130958.1">
    <property type="nucleotide sequence ID" value="NZ_PDKT01000002.1"/>
</dbReference>
<evidence type="ECO:0000256" key="2">
    <source>
        <dbReference type="ARBA" id="ARBA00008445"/>
    </source>
</evidence>
<dbReference type="PANTHER" id="PTHR34182:SF1">
    <property type="entry name" value="PROTEIN-EXPORT MEMBRANE PROTEIN SECG"/>
    <property type="match status" value="1"/>
</dbReference>
<keyword evidence="6 11" id="KW-0812">Transmembrane</keyword>
<gene>
    <name evidence="12" type="primary">secG</name>
    <name evidence="12" type="ORF">CRV12_01790</name>
</gene>
<keyword evidence="9 11" id="KW-0811">Translocation</keyword>
<dbReference type="GO" id="GO:0005886">
    <property type="term" value="C:plasma membrane"/>
    <property type="evidence" value="ECO:0007669"/>
    <property type="project" value="UniProtKB-SubCell"/>
</dbReference>
<dbReference type="AlphaFoldDB" id="A0A2P5T051"/>
<evidence type="ECO:0000313" key="12">
    <source>
        <dbReference type="EMBL" id="PPI87930.1"/>
    </source>
</evidence>
<comment type="similarity">
    <text evidence="2 11">Belongs to the SecG family.</text>
</comment>
<evidence type="ECO:0000313" key="13">
    <source>
        <dbReference type="Proteomes" id="UP000296153"/>
    </source>
</evidence>
<keyword evidence="7 11" id="KW-0653">Protein transport</keyword>
<dbReference type="OrthoDB" id="6548991at2"/>
<evidence type="ECO:0000256" key="8">
    <source>
        <dbReference type="ARBA" id="ARBA00022989"/>
    </source>
</evidence>
<feature type="transmembrane region" description="Helical" evidence="11">
    <location>
        <begin position="51"/>
        <end position="71"/>
    </location>
</feature>
<name>A0A2P5T051_9GAMM</name>
<dbReference type="GO" id="GO:0065002">
    <property type="term" value="P:intracellular protein transmembrane transport"/>
    <property type="evidence" value="ECO:0007669"/>
    <property type="project" value="TreeGrafter"/>
</dbReference>
<proteinExistence type="inferred from homology"/>
<keyword evidence="10 11" id="KW-0472">Membrane</keyword>
<dbReference type="NCBIfam" id="TIGR00810">
    <property type="entry name" value="secG"/>
    <property type="match status" value="1"/>
</dbReference>